<dbReference type="PRINTS" id="PR00344">
    <property type="entry name" value="BCTRLSENSOR"/>
</dbReference>
<feature type="domain" description="HAMP" evidence="14">
    <location>
        <begin position="98"/>
        <end position="150"/>
    </location>
</feature>
<evidence type="ECO:0000256" key="11">
    <source>
        <dbReference type="ARBA" id="ARBA00023136"/>
    </source>
</evidence>
<comment type="caution">
    <text evidence="15">The sequence shown here is derived from an EMBL/GenBank/DDBJ whole genome shotgun (WGS) entry which is preliminary data.</text>
</comment>
<dbReference type="Pfam" id="PF00512">
    <property type="entry name" value="HisKA"/>
    <property type="match status" value="1"/>
</dbReference>
<evidence type="ECO:0000256" key="1">
    <source>
        <dbReference type="ARBA" id="ARBA00000085"/>
    </source>
</evidence>
<dbReference type="Pfam" id="PF02518">
    <property type="entry name" value="HATPase_c"/>
    <property type="match status" value="1"/>
</dbReference>
<dbReference type="Proteomes" id="UP001596105">
    <property type="component" value="Unassembled WGS sequence"/>
</dbReference>
<dbReference type="EMBL" id="JBHSMH010000077">
    <property type="protein sequence ID" value="MFC5470880.1"/>
    <property type="molecule type" value="Genomic_DNA"/>
</dbReference>
<dbReference type="Pfam" id="PF00672">
    <property type="entry name" value="HAMP"/>
    <property type="match status" value="1"/>
</dbReference>
<dbReference type="InterPro" id="IPR005467">
    <property type="entry name" value="His_kinase_dom"/>
</dbReference>
<evidence type="ECO:0000256" key="10">
    <source>
        <dbReference type="ARBA" id="ARBA00023012"/>
    </source>
</evidence>
<keyword evidence="8 15" id="KW-0418">Kinase</keyword>
<keyword evidence="5" id="KW-0597">Phosphoprotein</keyword>
<dbReference type="SMART" id="SM00388">
    <property type="entry name" value="HisKA"/>
    <property type="match status" value="1"/>
</dbReference>
<keyword evidence="6" id="KW-0808">Transferase</keyword>
<dbReference type="SUPFAM" id="SSF158472">
    <property type="entry name" value="HAMP domain-like"/>
    <property type="match status" value="1"/>
</dbReference>
<protein>
    <recommendedName>
        <fullName evidence="3">histidine kinase</fullName>
        <ecNumber evidence="3">2.7.13.3</ecNumber>
    </recommendedName>
</protein>
<evidence type="ECO:0000259" key="13">
    <source>
        <dbReference type="PROSITE" id="PS50109"/>
    </source>
</evidence>
<dbReference type="SUPFAM" id="SSF47384">
    <property type="entry name" value="Homodimeric domain of signal transducing histidine kinase"/>
    <property type="match status" value="1"/>
</dbReference>
<dbReference type="PROSITE" id="PS50109">
    <property type="entry name" value="HIS_KIN"/>
    <property type="match status" value="1"/>
</dbReference>
<evidence type="ECO:0000256" key="6">
    <source>
        <dbReference type="ARBA" id="ARBA00022679"/>
    </source>
</evidence>
<keyword evidence="16" id="KW-1185">Reference proteome</keyword>
<dbReference type="InterPro" id="IPR050736">
    <property type="entry name" value="Sensor_HK_Regulatory"/>
</dbReference>
<organism evidence="15 16">
    <name type="scientific">Cohnella suwonensis</name>
    <dbReference type="NCBI Taxonomy" id="696072"/>
    <lineage>
        <taxon>Bacteria</taxon>
        <taxon>Bacillati</taxon>
        <taxon>Bacillota</taxon>
        <taxon>Bacilli</taxon>
        <taxon>Bacillales</taxon>
        <taxon>Paenibacillaceae</taxon>
        <taxon>Cohnella</taxon>
    </lineage>
</organism>
<dbReference type="RefSeq" id="WP_209748022.1">
    <property type="nucleotide sequence ID" value="NZ_JBHSMH010000077.1"/>
</dbReference>
<dbReference type="CDD" id="cd16922">
    <property type="entry name" value="HATPase_EvgS-ArcB-TorS-like"/>
    <property type="match status" value="1"/>
</dbReference>
<dbReference type="SMART" id="SM00387">
    <property type="entry name" value="HATPase_c"/>
    <property type="match status" value="1"/>
</dbReference>
<evidence type="ECO:0000259" key="14">
    <source>
        <dbReference type="PROSITE" id="PS50885"/>
    </source>
</evidence>
<sequence>MRLTVRMKIFACMGLLVLIVSFTFSLTTQVYTSGLIDQFQREQHDADYLSFSPEERIEIFKSYILEHTRLNALLKVTNGVRLFFFVAVGLFFSFWISGVLTLPLKKLIAAIERVAQGDLNVKVPVDSKDEYGKVAQTFNDMTFRLREAEEARRRLVADVAHELRTPLSIMQLKLENAQQTGQYVPPEMLLRLHDEVIRLGLLVEDLHVLSLAEAGRLALDRKPLDLSARLEQIVDDVKMEAEDNGLEIRFYSNTRPVTVMADARRITQVFINLLTNAIRYTPEGGKISVVIEDKVLNRNAVYTCVSVIDTGIGIPAEELAHLFDRFYRVEKARSRHTGGTGLGLSIAHHFVRAHGGFIRVVSEPDQGTTFTVYLPLDK</sequence>
<dbReference type="Gene3D" id="3.30.565.10">
    <property type="entry name" value="Histidine kinase-like ATPase, C-terminal domain"/>
    <property type="match status" value="1"/>
</dbReference>
<dbReference type="GO" id="GO:0016301">
    <property type="term" value="F:kinase activity"/>
    <property type="evidence" value="ECO:0007669"/>
    <property type="project" value="UniProtKB-KW"/>
</dbReference>
<dbReference type="InterPro" id="IPR003660">
    <property type="entry name" value="HAMP_dom"/>
</dbReference>
<comment type="subcellular location">
    <subcellularLocation>
        <location evidence="2">Cell membrane</location>
        <topology evidence="2">Multi-pass membrane protein</topology>
    </subcellularLocation>
</comment>
<feature type="transmembrane region" description="Helical" evidence="12">
    <location>
        <begin position="82"/>
        <end position="104"/>
    </location>
</feature>
<dbReference type="PANTHER" id="PTHR43711">
    <property type="entry name" value="TWO-COMPONENT HISTIDINE KINASE"/>
    <property type="match status" value="1"/>
</dbReference>
<evidence type="ECO:0000256" key="3">
    <source>
        <dbReference type="ARBA" id="ARBA00012438"/>
    </source>
</evidence>
<evidence type="ECO:0000256" key="12">
    <source>
        <dbReference type="SAM" id="Phobius"/>
    </source>
</evidence>
<dbReference type="InterPro" id="IPR003594">
    <property type="entry name" value="HATPase_dom"/>
</dbReference>
<dbReference type="CDD" id="cd06225">
    <property type="entry name" value="HAMP"/>
    <property type="match status" value="1"/>
</dbReference>
<reference evidence="16" key="1">
    <citation type="journal article" date="2019" name="Int. J. Syst. Evol. Microbiol.">
        <title>The Global Catalogue of Microorganisms (GCM) 10K type strain sequencing project: providing services to taxonomists for standard genome sequencing and annotation.</title>
        <authorList>
            <consortium name="The Broad Institute Genomics Platform"/>
            <consortium name="The Broad Institute Genome Sequencing Center for Infectious Disease"/>
            <person name="Wu L."/>
            <person name="Ma J."/>
        </authorList>
    </citation>
    <scope>NUCLEOTIDE SEQUENCE [LARGE SCALE GENOMIC DNA]</scope>
    <source>
        <strain evidence="16">CCUG 57113</strain>
    </source>
</reference>
<dbReference type="CDD" id="cd00082">
    <property type="entry name" value="HisKA"/>
    <property type="match status" value="1"/>
</dbReference>
<comment type="catalytic activity">
    <reaction evidence="1">
        <text>ATP + protein L-histidine = ADP + protein N-phospho-L-histidine.</text>
        <dbReference type="EC" id="2.7.13.3"/>
    </reaction>
</comment>
<proteinExistence type="predicted"/>
<keyword evidence="12" id="KW-1133">Transmembrane helix</keyword>
<evidence type="ECO:0000256" key="7">
    <source>
        <dbReference type="ARBA" id="ARBA00022741"/>
    </source>
</evidence>
<keyword evidence="12" id="KW-0812">Transmembrane</keyword>
<evidence type="ECO:0000313" key="15">
    <source>
        <dbReference type="EMBL" id="MFC5470880.1"/>
    </source>
</evidence>
<evidence type="ECO:0000256" key="8">
    <source>
        <dbReference type="ARBA" id="ARBA00022777"/>
    </source>
</evidence>
<dbReference type="EC" id="2.7.13.3" evidence="3"/>
<dbReference type="Gene3D" id="1.10.287.130">
    <property type="match status" value="1"/>
</dbReference>
<keyword evidence="11 12" id="KW-0472">Membrane</keyword>
<dbReference type="InterPro" id="IPR036890">
    <property type="entry name" value="HATPase_C_sf"/>
</dbReference>
<dbReference type="InterPro" id="IPR036097">
    <property type="entry name" value="HisK_dim/P_sf"/>
</dbReference>
<name>A0ABW0LYI6_9BACL</name>
<dbReference type="Gene3D" id="6.10.340.10">
    <property type="match status" value="1"/>
</dbReference>
<keyword evidence="10" id="KW-0902">Two-component regulatory system</keyword>
<keyword evidence="4" id="KW-1003">Cell membrane</keyword>
<keyword evidence="9" id="KW-0067">ATP-binding</keyword>
<evidence type="ECO:0000256" key="2">
    <source>
        <dbReference type="ARBA" id="ARBA00004651"/>
    </source>
</evidence>
<dbReference type="SUPFAM" id="SSF55874">
    <property type="entry name" value="ATPase domain of HSP90 chaperone/DNA topoisomerase II/histidine kinase"/>
    <property type="match status" value="1"/>
</dbReference>
<dbReference type="SMART" id="SM00304">
    <property type="entry name" value="HAMP"/>
    <property type="match status" value="1"/>
</dbReference>
<evidence type="ECO:0000256" key="4">
    <source>
        <dbReference type="ARBA" id="ARBA00022475"/>
    </source>
</evidence>
<accession>A0ABW0LYI6</accession>
<keyword evidence="7" id="KW-0547">Nucleotide-binding</keyword>
<dbReference type="PANTHER" id="PTHR43711:SF1">
    <property type="entry name" value="HISTIDINE KINASE 1"/>
    <property type="match status" value="1"/>
</dbReference>
<evidence type="ECO:0000256" key="9">
    <source>
        <dbReference type="ARBA" id="ARBA00022840"/>
    </source>
</evidence>
<dbReference type="InterPro" id="IPR003661">
    <property type="entry name" value="HisK_dim/P_dom"/>
</dbReference>
<evidence type="ECO:0000256" key="5">
    <source>
        <dbReference type="ARBA" id="ARBA00022553"/>
    </source>
</evidence>
<gene>
    <name evidence="15" type="ORF">ACFPPD_19515</name>
</gene>
<dbReference type="PROSITE" id="PS50885">
    <property type="entry name" value="HAMP"/>
    <property type="match status" value="1"/>
</dbReference>
<evidence type="ECO:0000313" key="16">
    <source>
        <dbReference type="Proteomes" id="UP001596105"/>
    </source>
</evidence>
<feature type="domain" description="Histidine kinase" evidence="13">
    <location>
        <begin position="158"/>
        <end position="378"/>
    </location>
</feature>
<dbReference type="InterPro" id="IPR004358">
    <property type="entry name" value="Sig_transdc_His_kin-like_C"/>
</dbReference>